<evidence type="ECO:0000313" key="3">
    <source>
        <dbReference type="Proteomes" id="UP001595993"/>
    </source>
</evidence>
<evidence type="ECO:0000256" key="1">
    <source>
        <dbReference type="SAM" id="MobiDB-lite"/>
    </source>
</evidence>
<protein>
    <submittedName>
        <fullName evidence="2">Uncharacterized protein</fullName>
    </submittedName>
</protein>
<name>A0ABV9G5W5_9ACTN</name>
<sequence>MSESSDTEAVESDSPHDEPAAASPAPAVEGTEKTWLLHLPGLDGAALSVDPARER</sequence>
<proteinExistence type="predicted"/>
<accession>A0ABV9G5W5</accession>
<dbReference type="RefSeq" id="WP_381193983.1">
    <property type="nucleotide sequence ID" value="NZ_JBHSFE010000010.1"/>
</dbReference>
<organism evidence="2 3">
    <name type="scientific">Streptomyces maoxianensis</name>
    <dbReference type="NCBI Taxonomy" id="1459942"/>
    <lineage>
        <taxon>Bacteria</taxon>
        <taxon>Bacillati</taxon>
        <taxon>Actinomycetota</taxon>
        <taxon>Actinomycetes</taxon>
        <taxon>Kitasatosporales</taxon>
        <taxon>Streptomycetaceae</taxon>
        <taxon>Streptomyces</taxon>
    </lineage>
</organism>
<feature type="region of interest" description="Disordered" evidence="1">
    <location>
        <begin position="1"/>
        <end position="33"/>
    </location>
</feature>
<gene>
    <name evidence="2" type="ORF">ACFO9E_11645</name>
</gene>
<keyword evidence="3" id="KW-1185">Reference proteome</keyword>
<comment type="caution">
    <text evidence="2">The sequence shown here is derived from an EMBL/GenBank/DDBJ whole genome shotgun (WGS) entry which is preliminary data.</text>
</comment>
<evidence type="ECO:0000313" key="2">
    <source>
        <dbReference type="EMBL" id="MFC4608465.1"/>
    </source>
</evidence>
<dbReference type="Proteomes" id="UP001595993">
    <property type="component" value="Unassembled WGS sequence"/>
</dbReference>
<feature type="compositionally biased region" description="Acidic residues" evidence="1">
    <location>
        <begin position="1"/>
        <end position="11"/>
    </location>
</feature>
<dbReference type="EMBL" id="JBHSFE010000010">
    <property type="protein sequence ID" value="MFC4608465.1"/>
    <property type="molecule type" value="Genomic_DNA"/>
</dbReference>
<reference evidence="3" key="1">
    <citation type="journal article" date="2019" name="Int. J. Syst. Evol. Microbiol.">
        <title>The Global Catalogue of Microorganisms (GCM) 10K type strain sequencing project: providing services to taxonomists for standard genome sequencing and annotation.</title>
        <authorList>
            <consortium name="The Broad Institute Genomics Platform"/>
            <consortium name="The Broad Institute Genome Sequencing Center for Infectious Disease"/>
            <person name="Wu L."/>
            <person name="Ma J."/>
        </authorList>
    </citation>
    <scope>NUCLEOTIDE SEQUENCE [LARGE SCALE GENOMIC DNA]</scope>
    <source>
        <strain evidence="3">CGMCC 4.7139</strain>
    </source>
</reference>